<gene>
    <name evidence="3" type="ORF">BdWA1_002008</name>
</gene>
<dbReference type="KEGG" id="bdw:94336306"/>
<accession>A0AAD9PL81</accession>
<evidence type="ECO:0000259" key="2">
    <source>
        <dbReference type="Pfam" id="PF21193"/>
    </source>
</evidence>
<dbReference type="RefSeq" id="XP_067803601.1">
    <property type="nucleotide sequence ID" value="XM_067947037.1"/>
</dbReference>
<protein>
    <submittedName>
        <fullName evidence="3">Ribosomal export protein Nmd3</fullName>
    </submittedName>
</protein>
<dbReference type="GO" id="GO:0043023">
    <property type="term" value="F:ribosomal large subunit binding"/>
    <property type="evidence" value="ECO:0007669"/>
    <property type="project" value="InterPro"/>
</dbReference>
<evidence type="ECO:0000259" key="1">
    <source>
        <dbReference type="Pfam" id="PF21192"/>
    </source>
</evidence>
<dbReference type="AlphaFoldDB" id="A0AAD9PL81"/>
<proteinExistence type="predicted"/>
<dbReference type="InterPro" id="IPR048898">
    <property type="entry name" value="OB_NMD3"/>
</dbReference>
<dbReference type="EMBL" id="JALLKP010000002">
    <property type="protein sequence ID" value="KAK2196759.1"/>
    <property type="molecule type" value="Genomic_DNA"/>
</dbReference>
<dbReference type="GeneID" id="94336306"/>
<evidence type="ECO:0000313" key="3">
    <source>
        <dbReference type="EMBL" id="KAK2196759.1"/>
    </source>
</evidence>
<dbReference type="InterPro" id="IPR039768">
    <property type="entry name" value="Nmd3"/>
</dbReference>
<dbReference type="GO" id="GO:0005737">
    <property type="term" value="C:cytoplasm"/>
    <property type="evidence" value="ECO:0007669"/>
    <property type="project" value="TreeGrafter"/>
</dbReference>
<dbReference type="GO" id="GO:0005634">
    <property type="term" value="C:nucleus"/>
    <property type="evidence" value="ECO:0007669"/>
    <property type="project" value="TreeGrafter"/>
</dbReference>
<dbReference type="PANTHER" id="PTHR12746:SF2">
    <property type="entry name" value="60S RIBOSOMAL EXPORT PROTEIN NMD3"/>
    <property type="match status" value="1"/>
</dbReference>
<dbReference type="InterPro" id="IPR048899">
    <property type="entry name" value="NMD_SH3"/>
</dbReference>
<reference evidence="3" key="1">
    <citation type="journal article" date="2023" name="Nat. Microbiol.">
        <title>Babesia duncani multi-omics identifies virulence factors and drug targets.</title>
        <authorList>
            <person name="Singh P."/>
            <person name="Lonardi S."/>
            <person name="Liang Q."/>
            <person name="Vydyam P."/>
            <person name="Khabirova E."/>
            <person name="Fang T."/>
            <person name="Gihaz S."/>
            <person name="Thekkiniath J."/>
            <person name="Munshi M."/>
            <person name="Abel S."/>
            <person name="Ciampossin L."/>
            <person name="Batugedara G."/>
            <person name="Gupta M."/>
            <person name="Lu X.M."/>
            <person name="Lenz T."/>
            <person name="Chakravarty S."/>
            <person name="Cornillot E."/>
            <person name="Hu Y."/>
            <person name="Ma W."/>
            <person name="Gonzalez L.M."/>
            <person name="Sanchez S."/>
            <person name="Estrada K."/>
            <person name="Sanchez-Flores A."/>
            <person name="Montero E."/>
            <person name="Harb O.S."/>
            <person name="Le Roch K.G."/>
            <person name="Mamoun C.B."/>
        </authorList>
    </citation>
    <scope>NUCLEOTIDE SEQUENCE</scope>
    <source>
        <strain evidence="3">WA1</strain>
    </source>
</reference>
<dbReference type="Proteomes" id="UP001214638">
    <property type="component" value="Unassembled WGS sequence"/>
</dbReference>
<name>A0AAD9PL81_9APIC</name>
<feature type="domain" description="60S ribosomal export protein NMD3 SH3" evidence="2">
    <location>
        <begin position="3"/>
        <end position="33"/>
    </location>
</feature>
<evidence type="ECO:0000313" key="4">
    <source>
        <dbReference type="Proteomes" id="UP001214638"/>
    </source>
</evidence>
<sequence length="166" mass="19104">MNGGISPFLLCTNLTSTISLIDPFTLRTLEISNDTYWKRPFSSLFNKFNLKEFIILNIERDYAKPVANSKYELVDVEIMGTNSSKVIHTKSHLGKSLVVGDTYYGYDIKSINLNGLADEETDFENRIPFDVILIRKVKPKKFTRHNWVLKRIVTVRLHLHCLILVG</sequence>
<dbReference type="PANTHER" id="PTHR12746">
    <property type="entry name" value="NONSENSE-MEDIATED MRNA DECAY PROTEIN 3"/>
    <property type="match status" value="1"/>
</dbReference>
<comment type="caution">
    <text evidence="3">The sequence shown here is derived from an EMBL/GenBank/DDBJ whole genome shotgun (WGS) entry which is preliminary data.</text>
</comment>
<keyword evidence="4" id="KW-1185">Reference proteome</keyword>
<dbReference type="Pfam" id="PF21192">
    <property type="entry name" value="OB_NMD3"/>
    <property type="match status" value="1"/>
</dbReference>
<feature type="domain" description="60S ribosomal export protein NMD3 OB-fold" evidence="1">
    <location>
        <begin position="50"/>
        <end position="136"/>
    </location>
</feature>
<dbReference type="Pfam" id="PF21193">
    <property type="entry name" value="NMD_SH3"/>
    <property type="match status" value="1"/>
</dbReference>
<dbReference type="GO" id="GO:0000055">
    <property type="term" value="P:ribosomal large subunit export from nucleus"/>
    <property type="evidence" value="ECO:0007669"/>
    <property type="project" value="TreeGrafter"/>
</dbReference>
<organism evidence="3 4">
    <name type="scientific">Babesia duncani</name>
    <dbReference type="NCBI Taxonomy" id="323732"/>
    <lineage>
        <taxon>Eukaryota</taxon>
        <taxon>Sar</taxon>
        <taxon>Alveolata</taxon>
        <taxon>Apicomplexa</taxon>
        <taxon>Aconoidasida</taxon>
        <taxon>Piroplasmida</taxon>
        <taxon>Babesiidae</taxon>
        <taxon>Babesia</taxon>
    </lineage>
</organism>